<evidence type="ECO:0000256" key="10">
    <source>
        <dbReference type="ARBA" id="ARBA00037387"/>
    </source>
</evidence>
<evidence type="ECO:0000256" key="5">
    <source>
        <dbReference type="ARBA" id="ARBA00022597"/>
    </source>
</evidence>
<comment type="subcellular location">
    <subcellularLocation>
        <location evidence="1">Cell membrane</location>
        <topology evidence="1">Multi-pass membrane protein</topology>
    </subcellularLocation>
</comment>
<protein>
    <recommendedName>
        <fullName evidence="12">Ascorbate-specific PTS system EIIC component</fullName>
    </recommendedName>
    <alternativeName>
        <fullName evidence="13">Ascorbate-specific permease IIC component UlaA</fullName>
    </alternativeName>
</protein>
<feature type="transmembrane region" description="Helical" evidence="14">
    <location>
        <begin position="6"/>
        <end position="29"/>
    </location>
</feature>
<comment type="caution">
    <text evidence="15">The sequence shown here is derived from an EMBL/GenBank/DDBJ whole genome shotgun (WGS) entry which is preliminary data.</text>
</comment>
<name>A0A4R3TGL4_9FIRM</name>
<dbReference type="NCBIfam" id="NF006920">
    <property type="entry name" value="PRK09410.1-2"/>
    <property type="match status" value="1"/>
</dbReference>
<comment type="subunit">
    <text evidence="2">Homodimer.</text>
</comment>
<keyword evidence="5" id="KW-0762">Sugar transport</keyword>
<evidence type="ECO:0000256" key="4">
    <source>
        <dbReference type="ARBA" id="ARBA00022475"/>
    </source>
</evidence>
<keyword evidence="7 14" id="KW-0812">Transmembrane</keyword>
<evidence type="ECO:0000256" key="13">
    <source>
        <dbReference type="ARBA" id="ARBA00042859"/>
    </source>
</evidence>
<feature type="transmembrane region" description="Helical" evidence="14">
    <location>
        <begin position="396"/>
        <end position="419"/>
    </location>
</feature>
<feature type="transmembrane region" description="Helical" evidence="14">
    <location>
        <begin position="343"/>
        <end position="364"/>
    </location>
</feature>
<comment type="similarity">
    <text evidence="11">Belongs to the UlaA family.</text>
</comment>
<evidence type="ECO:0000256" key="8">
    <source>
        <dbReference type="ARBA" id="ARBA00022989"/>
    </source>
</evidence>
<evidence type="ECO:0000256" key="2">
    <source>
        <dbReference type="ARBA" id="ARBA00011738"/>
    </source>
</evidence>
<feature type="transmembrane region" description="Helical" evidence="14">
    <location>
        <begin position="257"/>
        <end position="283"/>
    </location>
</feature>
<dbReference type="InterPro" id="IPR004703">
    <property type="entry name" value="PTS_sugar-sp_permease"/>
</dbReference>
<dbReference type="PANTHER" id="PTHR33843">
    <property type="entry name" value="ASCORBATE-SPECIFIC PTS SYSTEM EIIC COMPONENT"/>
    <property type="match status" value="1"/>
</dbReference>
<gene>
    <name evidence="15" type="ORF">EDD61_10658</name>
</gene>
<evidence type="ECO:0000256" key="1">
    <source>
        <dbReference type="ARBA" id="ARBA00004651"/>
    </source>
</evidence>
<evidence type="ECO:0000256" key="9">
    <source>
        <dbReference type="ARBA" id="ARBA00023136"/>
    </source>
</evidence>
<evidence type="ECO:0000256" key="3">
    <source>
        <dbReference type="ARBA" id="ARBA00022448"/>
    </source>
</evidence>
<evidence type="ECO:0000256" key="12">
    <source>
        <dbReference type="ARBA" id="ARBA00039702"/>
    </source>
</evidence>
<evidence type="ECO:0000256" key="7">
    <source>
        <dbReference type="ARBA" id="ARBA00022692"/>
    </source>
</evidence>
<dbReference type="GO" id="GO:0005886">
    <property type="term" value="C:plasma membrane"/>
    <property type="evidence" value="ECO:0007669"/>
    <property type="project" value="UniProtKB-SubCell"/>
</dbReference>
<feature type="transmembrane region" description="Helical" evidence="14">
    <location>
        <begin position="119"/>
        <end position="140"/>
    </location>
</feature>
<comment type="function">
    <text evidence="10">The phosphoenolpyruvate-dependent sugar phosphotransferase system (sugar PTS), a major carbohydrate active transport system, catalyzes the phosphorylation of incoming sugar substrates concomitantly with their translocation across the cell membrane. The enzyme II UlaABC PTS system is involved in ascorbate transport.</text>
</comment>
<keyword evidence="16" id="KW-1185">Reference proteome</keyword>
<keyword evidence="4" id="KW-1003">Cell membrane</keyword>
<organism evidence="15 16">
    <name type="scientific">Longicatena caecimuris</name>
    <dbReference type="NCBI Taxonomy" id="1796635"/>
    <lineage>
        <taxon>Bacteria</taxon>
        <taxon>Bacillati</taxon>
        <taxon>Bacillota</taxon>
        <taxon>Erysipelotrichia</taxon>
        <taxon>Erysipelotrichales</taxon>
        <taxon>Erysipelotrichaceae</taxon>
        <taxon>Longicatena</taxon>
    </lineage>
</organism>
<dbReference type="GeneID" id="73794953"/>
<proteinExistence type="inferred from homology"/>
<keyword evidence="9 14" id="KW-0472">Membrane</keyword>
<dbReference type="EMBL" id="SMBP01000006">
    <property type="protein sequence ID" value="TCU60549.1"/>
    <property type="molecule type" value="Genomic_DNA"/>
</dbReference>
<dbReference type="InterPro" id="IPR051562">
    <property type="entry name" value="Ascorbate-PTS_EIIC"/>
</dbReference>
<accession>A0A4R3TGL4</accession>
<dbReference type="NCBIfam" id="NF009553">
    <property type="entry name" value="PRK12997.1-5"/>
    <property type="match status" value="1"/>
</dbReference>
<feature type="transmembrane region" description="Helical" evidence="14">
    <location>
        <begin position="225"/>
        <end position="245"/>
    </location>
</feature>
<reference evidence="15 16" key="1">
    <citation type="submission" date="2019-03" db="EMBL/GenBank/DDBJ databases">
        <title>Genomic Encyclopedia of Type Strains, Phase IV (KMG-IV): sequencing the most valuable type-strain genomes for metagenomic binning, comparative biology and taxonomic classification.</title>
        <authorList>
            <person name="Goeker M."/>
        </authorList>
    </citation>
    <scope>NUCLEOTIDE SEQUENCE [LARGE SCALE GENOMIC DNA]</scope>
    <source>
        <strain evidence="15 16">DSM 29481</strain>
    </source>
</reference>
<dbReference type="AlphaFoldDB" id="A0A4R3TGL4"/>
<feature type="transmembrane region" description="Helical" evidence="14">
    <location>
        <begin position="371"/>
        <end position="390"/>
    </location>
</feature>
<evidence type="ECO:0000256" key="11">
    <source>
        <dbReference type="ARBA" id="ARBA00038218"/>
    </source>
</evidence>
<feature type="transmembrane region" description="Helical" evidence="14">
    <location>
        <begin position="93"/>
        <end position="112"/>
    </location>
</feature>
<dbReference type="RefSeq" id="WP_008689534.1">
    <property type="nucleotide sequence ID" value="NZ_AP024510.1"/>
</dbReference>
<feature type="transmembrane region" description="Helical" evidence="14">
    <location>
        <begin position="146"/>
        <end position="166"/>
    </location>
</feature>
<keyword evidence="6" id="KW-0598">Phosphotransferase system</keyword>
<keyword evidence="3" id="KW-0813">Transport</keyword>
<keyword evidence="8 14" id="KW-1133">Transmembrane helix</keyword>
<dbReference type="PANTHER" id="PTHR33843:SF4">
    <property type="entry name" value="ASCORBATE-SPECIFIC PTS SYSTEM EIIC COMPONENT"/>
    <property type="match status" value="1"/>
</dbReference>
<evidence type="ECO:0000256" key="6">
    <source>
        <dbReference type="ARBA" id="ARBA00022683"/>
    </source>
</evidence>
<evidence type="ECO:0000256" key="14">
    <source>
        <dbReference type="SAM" id="Phobius"/>
    </source>
</evidence>
<sequence length="425" mass="45190">MDLMMNILTSLISQAAVLVALMSFIGLIAQKAPFERVMTGTLKTFLGFLVMSQGGTIITGMLNPLNEIMMEAFHIQGVIPVNEAISAIAAEQFGTQMALIAFFGLILNMILARITRFKYIFLSGHHTIFMGALTSVMLSALGLEPVVVVVIGTIIVGVLSVITPAISMPFMRKVTGGDTIAMGHWATTSYVVAGFAGKLLGGDPETTSTEKLEFPKWMSFFREPVLLMGIGVFLVTVISCIFAGAPFVAKYAGDTNMVVWAFIQGFTFSAGVTVILTGVRMILAELVPAFKGIAEKIVPDAIPALDCPTVFTFAPNAVLVGFFAYTIGQLIAFFIFLQLGMTVIVPTLLHSFFMGGTAAVFGNATGGKRGAFFGALIAGILNNILCSMLFPVFGSLGFSGTTFADTDFSIIGLLIYSIGKMFGLA</sequence>
<evidence type="ECO:0000313" key="15">
    <source>
        <dbReference type="EMBL" id="TCU60549.1"/>
    </source>
</evidence>
<dbReference type="Proteomes" id="UP000295773">
    <property type="component" value="Unassembled WGS sequence"/>
</dbReference>
<feature type="transmembrane region" description="Helical" evidence="14">
    <location>
        <begin position="317"/>
        <end position="337"/>
    </location>
</feature>
<dbReference type="GO" id="GO:0009401">
    <property type="term" value="P:phosphoenolpyruvate-dependent sugar phosphotransferase system"/>
    <property type="evidence" value="ECO:0007669"/>
    <property type="project" value="UniProtKB-KW"/>
</dbReference>
<evidence type="ECO:0000313" key="16">
    <source>
        <dbReference type="Proteomes" id="UP000295773"/>
    </source>
</evidence>
<dbReference type="Pfam" id="PF03611">
    <property type="entry name" value="EIIC-GAT"/>
    <property type="match status" value="1"/>
</dbReference>